<evidence type="ECO:0000313" key="2">
    <source>
        <dbReference type="EMBL" id="KAK8944870.1"/>
    </source>
</evidence>
<keyword evidence="1" id="KW-0812">Transmembrane</keyword>
<proteinExistence type="predicted"/>
<organism evidence="2 3">
    <name type="scientific">Platanthera zijinensis</name>
    <dbReference type="NCBI Taxonomy" id="2320716"/>
    <lineage>
        <taxon>Eukaryota</taxon>
        <taxon>Viridiplantae</taxon>
        <taxon>Streptophyta</taxon>
        <taxon>Embryophyta</taxon>
        <taxon>Tracheophyta</taxon>
        <taxon>Spermatophyta</taxon>
        <taxon>Magnoliopsida</taxon>
        <taxon>Liliopsida</taxon>
        <taxon>Asparagales</taxon>
        <taxon>Orchidaceae</taxon>
        <taxon>Orchidoideae</taxon>
        <taxon>Orchideae</taxon>
        <taxon>Orchidinae</taxon>
        <taxon>Platanthera</taxon>
    </lineage>
</organism>
<keyword evidence="1" id="KW-1133">Transmembrane helix</keyword>
<keyword evidence="3" id="KW-1185">Reference proteome</keyword>
<feature type="transmembrane region" description="Helical" evidence="1">
    <location>
        <begin position="114"/>
        <end position="134"/>
    </location>
</feature>
<gene>
    <name evidence="2" type="ORF">KSP39_PZI008286</name>
</gene>
<dbReference type="EMBL" id="JBBWWQ010000006">
    <property type="protein sequence ID" value="KAK8944870.1"/>
    <property type="molecule type" value="Genomic_DNA"/>
</dbReference>
<evidence type="ECO:0000313" key="3">
    <source>
        <dbReference type="Proteomes" id="UP001418222"/>
    </source>
</evidence>
<feature type="transmembrane region" description="Helical" evidence="1">
    <location>
        <begin position="191"/>
        <end position="212"/>
    </location>
</feature>
<feature type="transmembrane region" description="Helical" evidence="1">
    <location>
        <begin position="286"/>
        <end position="307"/>
    </location>
</feature>
<dbReference type="PANTHER" id="PTHR33918">
    <property type="entry name" value="OS01G0704200 PROTEIN"/>
    <property type="match status" value="1"/>
</dbReference>
<dbReference type="Proteomes" id="UP001418222">
    <property type="component" value="Unassembled WGS sequence"/>
</dbReference>
<accession>A0AAP0BMV3</accession>
<reference evidence="2 3" key="1">
    <citation type="journal article" date="2022" name="Nat. Plants">
        <title>Genomes of leafy and leafless Platanthera orchids illuminate the evolution of mycoheterotrophy.</title>
        <authorList>
            <person name="Li M.H."/>
            <person name="Liu K.W."/>
            <person name="Li Z."/>
            <person name="Lu H.C."/>
            <person name="Ye Q.L."/>
            <person name="Zhang D."/>
            <person name="Wang J.Y."/>
            <person name="Li Y.F."/>
            <person name="Zhong Z.M."/>
            <person name="Liu X."/>
            <person name="Yu X."/>
            <person name="Liu D.K."/>
            <person name="Tu X.D."/>
            <person name="Liu B."/>
            <person name="Hao Y."/>
            <person name="Liao X.Y."/>
            <person name="Jiang Y.T."/>
            <person name="Sun W.H."/>
            <person name="Chen J."/>
            <person name="Chen Y.Q."/>
            <person name="Ai Y."/>
            <person name="Zhai J.W."/>
            <person name="Wu S.S."/>
            <person name="Zhou Z."/>
            <person name="Hsiao Y.Y."/>
            <person name="Wu W.L."/>
            <person name="Chen Y.Y."/>
            <person name="Lin Y.F."/>
            <person name="Hsu J.L."/>
            <person name="Li C.Y."/>
            <person name="Wang Z.W."/>
            <person name="Zhao X."/>
            <person name="Zhong W.Y."/>
            <person name="Ma X.K."/>
            <person name="Ma L."/>
            <person name="Huang J."/>
            <person name="Chen G.Z."/>
            <person name="Huang M.Z."/>
            <person name="Huang L."/>
            <person name="Peng D.H."/>
            <person name="Luo Y.B."/>
            <person name="Zou S.Q."/>
            <person name="Chen S.P."/>
            <person name="Lan S."/>
            <person name="Tsai W.C."/>
            <person name="Van de Peer Y."/>
            <person name="Liu Z.J."/>
        </authorList>
    </citation>
    <scope>NUCLEOTIDE SEQUENCE [LARGE SCALE GENOMIC DNA]</scope>
    <source>
        <strain evidence="2">Lor287</strain>
    </source>
</reference>
<keyword evidence="1" id="KW-0472">Membrane</keyword>
<dbReference type="PANTHER" id="PTHR33918:SF3">
    <property type="entry name" value="CYTOCHROME P450 FAMILY PROTEIN"/>
    <property type="match status" value="1"/>
</dbReference>
<dbReference type="AlphaFoldDB" id="A0AAP0BMV3"/>
<feature type="transmembrane region" description="Helical" evidence="1">
    <location>
        <begin position="218"/>
        <end position="237"/>
    </location>
</feature>
<comment type="caution">
    <text evidence="2">The sequence shown here is derived from an EMBL/GenBank/DDBJ whole genome shotgun (WGS) entry which is preliminary data.</text>
</comment>
<protein>
    <submittedName>
        <fullName evidence="2">Uncharacterized protein</fullName>
    </submittedName>
</protein>
<name>A0AAP0BMV3_9ASPA</name>
<sequence>MASMILPATMIKRHNFIKNQLHNRRDLNFPIRHLHHTFPHAQRQTWLLLCTKFFPVESYGPCSPVKNELNIIKGGNIVEPIDAEKSTELPPLQSKEDIIDMSDQKISHHQPLKWPMWLMGPSILLATGMLPTLWLPLSSVFLGPNIAGLLSLIGLDCIFNIGATLFLLMADACGRPRQSFSSLKIQLPLPYMLWNMGASLLGFLAPLLMLLASHRGLLVPPISFVSFVVLLGPYLLLLSVQMMTEMLTWHWKSPVWLVTPIVYEAYRILQLMRGLRLGDEVGAPAWAVTSIRLLVSWWVLILGIQLMRVAWFAGLNYGTQKQQSVVSR</sequence>
<feature type="transmembrane region" description="Helical" evidence="1">
    <location>
        <begin position="146"/>
        <end position="170"/>
    </location>
</feature>
<evidence type="ECO:0000256" key="1">
    <source>
        <dbReference type="SAM" id="Phobius"/>
    </source>
</evidence>